<gene>
    <name evidence="9" type="ORF">PSTG_04097</name>
</gene>
<evidence type="ECO:0000256" key="2">
    <source>
        <dbReference type="ARBA" id="ARBA00004496"/>
    </source>
</evidence>
<dbReference type="STRING" id="1165861.A0A0L0VUC2"/>
<keyword evidence="7" id="KW-0539">Nucleus</keyword>
<evidence type="ECO:0000256" key="1">
    <source>
        <dbReference type="ARBA" id="ARBA00004123"/>
    </source>
</evidence>
<reference evidence="10" key="1">
    <citation type="submission" date="2014-03" db="EMBL/GenBank/DDBJ databases">
        <title>The Genome Sequence of Puccinia striiformis f. sp. tritici PST-78.</title>
        <authorList>
            <consortium name="The Broad Institute Genome Sequencing Platform"/>
            <person name="Cuomo C."/>
            <person name="Hulbert S."/>
            <person name="Chen X."/>
            <person name="Walker B."/>
            <person name="Young S.K."/>
            <person name="Zeng Q."/>
            <person name="Gargeya S."/>
            <person name="Fitzgerald M."/>
            <person name="Haas B."/>
            <person name="Abouelleil A."/>
            <person name="Alvarado L."/>
            <person name="Arachchi H.M."/>
            <person name="Berlin A.M."/>
            <person name="Chapman S.B."/>
            <person name="Goldberg J."/>
            <person name="Griggs A."/>
            <person name="Gujja S."/>
            <person name="Hansen M."/>
            <person name="Howarth C."/>
            <person name="Imamovic A."/>
            <person name="Larimer J."/>
            <person name="McCowan C."/>
            <person name="Montmayeur A."/>
            <person name="Murphy C."/>
            <person name="Neiman D."/>
            <person name="Pearson M."/>
            <person name="Priest M."/>
            <person name="Roberts A."/>
            <person name="Saif S."/>
            <person name="Shea T."/>
            <person name="Sisk P."/>
            <person name="Sykes S."/>
            <person name="Wortman J."/>
            <person name="Nusbaum C."/>
            <person name="Birren B."/>
        </authorList>
    </citation>
    <scope>NUCLEOTIDE SEQUENCE [LARGE SCALE GENOMIC DNA]</scope>
    <source>
        <strain evidence="10">race PST-78</strain>
    </source>
</reference>
<comment type="subcellular location">
    <subcellularLocation>
        <location evidence="2">Cytoplasm</location>
    </subcellularLocation>
    <subcellularLocation>
        <location evidence="1">Nucleus</location>
    </subcellularLocation>
</comment>
<dbReference type="Pfam" id="PF09811">
    <property type="entry name" value="Yae1_N"/>
    <property type="match status" value="1"/>
</dbReference>
<evidence type="ECO:0000313" key="9">
    <source>
        <dbReference type="EMBL" id="KNF02812.1"/>
    </source>
</evidence>
<evidence type="ECO:0000256" key="3">
    <source>
        <dbReference type="ARBA" id="ARBA00007096"/>
    </source>
</evidence>
<dbReference type="InterPro" id="IPR038881">
    <property type="entry name" value="Yae1-like"/>
</dbReference>
<name>A0A0L0VUC2_9BASI</name>
<dbReference type="GO" id="GO:0005634">
    <property type="term" value="C:nucleus"/>
    <property type="evidence" value="ECO:0007669"/>
    <property type="project" value="UniProtKB-SubCell"/>
</dbReference>
<dbReference type="InterPro" id="IPR019191">
    <property type="entry name" value="Essential_protein_Yae1_N"/>
</dbReference>
<evidence type="ECO:0000256" key="6">
    <source>
        <dbReference type="ARBA" id="ARBA00022490"/>
    </source>
</evidence>
<comment type="similarity">
    <text evidence="3">Belongs to the YAE1 family.</text>
</comment>
<dbReference type="GO" id="GO:0005737">
    <property type="term" value="C:cytoplasm"/>
    <property type="evidence" value="ECO:0007669"/>
    <property type="project" value="UniProtKB-SubCell"/>
</dbReference>
<proteinExistence type="inferred from homology"/>
<sequence length="170" mass="18918">MQPGEFSESSPRLLREFSKTSPGLLQDFSETSPRLLREFSGKPKCRIYSVGHKTEYRISSPSLNRMAQPSVSNQLKLDRMPIASGWPIRVWIGWAHPRLTGMHPTNAYMLATGYLEGIHKGKKLTIQEGFSNGFAAGAQCGKRLGRLQGQTSGLLNILLKQMEEGDARVD</sequence>
<evidence type="ECO:0000256" key="4">
    <source>
        <dbReference type="ARBA" id="ARBA00017286"/>
    </source>
</evidence>
<dbReference type="PANTHER" id="PTHR18829:SF0">
    <property type="entry name" value="PROTEIN YAE1 HOMOLOG"/>
    <property type="match status" value="1"/>
</dbReference>
<evidence type="ECO:0000259" key="8">
    <source>
        <dbReference type="Pfam" id="PF09811"/>
    </source>
</evidence>
<evidence type="ECO:0000313" key="10">
    <source>
        <dbReference type="Proteomes" id="UP000054564"/>
    </source>
</evidence>
<dbReference type="Proteomes" id="UP000054564">
    <property type="component" value="Unassembled WGS sequence"/>
</dbReference>
<dbReference type="EMBL" id="AJIL01000021">
    <property type="protein sequence ID" value="KNF02812.1"/>
    <property type="molecule type" value="Genomic_DNA"/>
</dbReference>
<keyword evidence="10" id="KW-1185">Reference proteome</keyword>
<evidence type="ECO:0000256" key="5">
    <source>
        <dbReference type="ARBA" id="ARBA00018400"/>
    </source>
</evidence>
<organism evidence="9 10">
    <name type="scientific">Puccinia striiformis f. sp. tritici PST-78</name>
    <dbReference type="NCBI Taxonomy" id="1165861"/>
    <lineage>
        <taxon>Eukaryota</taxon>
        <taxon>Fungi</taxon>
        <taxon>Dikarya</taxon>
        <taxon>Basidiomycota</taxon>
        <taxon>Pucciniomycotina</taxon>
        <taxon>Pucciniomycetes</taxon>
        <taxon>Pucciniales</taxon>
        <taxon>Pucciniaceae</taxon>
        <taxon>Puccinia</taxon>
    </lineage>
</organism>
<dbReference type="AlphaFoldDB" id="A0A0L0VUC2"/>
<feature type="domain" description="Essential protein Yae1 N-terminal" evidence="8">
    <location>
        <begin position="113"/>
        <end position="150"/>
    </location>
</feature>
<dbReference type="PANTHER" id="PTHR18829">
    <property type="entry name" value="PROTEIN YAE1 HOMOLOG"/>
    <property type="match status" value="1"/>
</dbReference>
<evidence type="ECO:0000256" key="7">
    <source>
        <dbReference type="ARBA" id="ARBA00023242"/>
    </source>
</evidence>
<keyword evidence="6" id="KW-0963">Cytoplasm</keyword>
<accession>A0A0L0VUC2</accession>
<protein>
    <recommendedName>
        <fullName evidence="5">Protein YAE1</fullName>
    </recommendedName>
    <alternativeName>
        <fullName evidence="4">Protein yae1</fullName>
    </alternativeName>
</protein>
<comment type="caution">
    <text evidence="9">The sequence shown here is derived from an EMBL/GenBank/DDBJ whole genome shotgun (WGS) entry which is preliminary data.</text>
</comment>